<dbReference type="Proteomes" id="UP000029981">
    <property type="component" value="Chromosome 4"/>
</dbReference>
<reference evidence="2 3" key="2">
    <citation type="journal article" date="2009" name="PLoS ONE">
        <title>An integrated genetic and cytogenetic map of the cucumber genome.</title>
        <authorList>
            <person name="Ren Y."/>
            <person name="Zhang Z."/>
            <person name="Liu J."/>
            <person name="Staub J.E."/>
            <person name="Han Y."/>
            <person name="Cheng Z."/>
            <person name="Li X."/>
            <person name="Lu J."/>
            <person name="Miao H."/>
            <person name="Kang H."/>
            <person name="Xie B."/>
            <person name="Gu X."/>
            <person name="Wang X."/>
            <person name="Du Y."/>
            <person name="Jin W."/>
            <person name="Huang S."/>
        </authorList>
    </citation>
    <scope>NUCLEOTIDE SEQUENCE [LARGE SCALE GENOMIC DNA]</scope>
    <source>
        <strain evidence="3">cv. 9930</strain>
    </source>
</reference>
<protein>
    <recommendedName>
        <fullName evidence="4">Transmembrane protein</fullName>
    </recommendedName>
</protein>
<dbReference type="Gramene" id="KGN53008">
    <property type="protein sequence ID" value="KGN53008"/>
    <property type="gene ID" value="Csa_4G011070"/>
</dbReference>
<name>A0A0A0KU27_CUCSA</name>
<evidence type="ECO:0008006" key="4">
    <source>
        <dbReference type="Google" id="ProtNLM"/>
    </source>
</evidence>
<organism evidence="2 3">
    <name type="scientific">Cucumis sativus</name>
    <name type="common">Cucumber</name>
    <dbReference type="NCBI Taxonomy" id="3659"/>
    <lineage>
        <taxon>Eukaryota</taxon>
        <taxon>Viridiplantae</taxon>
        <taxon>Streptophyta</taxon>
        <taxon>Embryophyta</taxon>
        <taxon>Tracheophyta</taxon>
        <taxon>Spermatophyta</taxon>
        <taxon>Magnoliopsida</taxon>
        <taxon>eudicotyledons</taxon>
        <taxon>Gunneridae</taxon>
        <taxon>Pentapetalae</taxon>
        <taxon>rosids</taxon>
        <taxon>fabids</taxon>
        <taxon>Cucurbitales</taxon>
        <taxon>Cucurbitaceae</taxon>
        <taxon>Benincaseae</taxon>
        <taxon>Cucumis</taxon>
    </lineage>
</organism>
<evidence type="ECO:0000313" key="3">
    <source>
        <dbReference type="Proteomes" id="UP000029981"/>
    </source>
</evidence>
<reference evidence="2 3" key="3">
    <citation type="journal article" date="2010" name="BMC Genomics">
        <title>Transcriptome sequencing and comparative analysis of cucumber flowers with different sex types.</title>
        <authorList>
            <person name="Guo S."/>
            <person name="Zheng Y."/>
            <person name="Joung J.G."/>
            <person name="Liu S."/>
            <person name="Zhang Z."/>
            <person name="Crasta O.R."/>
            <person name="Sobral B.W."/>
            <person name="Xu Y."/>
            <person name="Huang S."/>
            <person name="Fei Z."/>
        </authorList>
    </citation>
    <scope>NUCLEOTIDE SEQUENCE [LARGE SCALE GENOMIC DNA]</scope>
    <source>
        <strain evidence="3">cv. 9930</strain>
    </source>
</reference>
<reference evidence="2 3" key="4">
    <citation type="journal article" date="2011" name="BMC Genomics">
        <title>RNA-Seq improves annotation of protein-coding genes in the cucumber genome.</title>
        <authorList>
            <person name="Li Z."/>
            <person name="Zhang Z."/>
            <person name="Yan P."/>
            <person name="Huang S."/>
            <person name="Fei Z."/>
            <person name="Lin K."/>
        </authorList>
    </citation>
    <scope>NUCLEOTIDE SEQUENCE [LARGE SCALE GENOMIC DNA]</scope>
    <source>
        <strain evidence="3">cv. 9930</strain>
    </source>
</reference>
<dbReference type="PANTHER" id="PTHR37245">
    <property type="entry name" value="PAMP-INDUCED SECRETED PEPTIDE 1"/>
    <property type="match status" value="1"/>
</dbReference>
<dbReference type="InterPro" id="IPR040273">
    <property type="entry name" value="PIP1"/>
</dbReference>
<accession>A0A0A0KU27</accession>
<dbReference type="GO" id="GO:0006952">
    <property type="term" value="P:defense response"/>
    <property type="evidence" value="ECO:0007669"/>
    <property type="project" value="InterPro"/>
</dbReference>
<evidence type="ECO:0000256" key="1">
    <source>
        <dbReference type="SAM" id="SignalP"/>
    </source>
</evidence>
<keyword evidence="1" id="KW-0732">Signal</keyword>
<keyword evidence="3" id="KW-1185">Reference proteome</keyword>
<reference evidence="2 3" key="1">
    <citation type="journal article" date="2009" name="Nat. Genet.">
        <title>The genome of the cucumber, Cucumis sativus L.</title>
        <authorList>
            <person name="Huang S."/>
            <person name="Li R."/>
            <person name="Zhang Z."/>
            <person name="Li L."/>
            <person name="Gu X."/>
            <person name="Fan W."/>
            <person name="Lucas W.J."/>
            <person name="Wang X."/>
            <person name="Xie B."/>
            <person name="Ni P."/>
            <person name="Ren Y."/>
            <person name="Zhu H."/>
            <person name="Li J."/>
            <person name="Lin K."/>
            <person name="Jin W."/>
            <person name="Fei Z."/>
            <person name="Li G."/>
            <person name="Staub J."/>
            <person name="Kilian A."/>
            <person name="van der Vossen E.A."/>
            <person name="Wu Y."/>
            <person name="Guo J."/>
            <person name="He J."/>
            <person name="Jia Z."/>
            <person name="Ren Y."/>
            <person name="Tian G."/>
            <person name="Lu Y."/>
            <person name="Ruan J."/>
            <person name="Qian W."/>
            <person name="Wang M."/>
            <person name="Huang Q."/>
            <person name="Li B."/>
            <person name="Xuan Z."/>
            <person name="Cao J."/>
            <person name="Asan"/>
            <person name="Wu Z."/>
            <person name="Zhang J."/>
            <person name="Cai Q."/>
            <person name="Bai Y."/>
            <person name="Zhao B."/>
            <person name="Han Y."/>
            <person name="Li Y."/>
            <person name="Li X."/>
            <person name="Wang S."/>
            <person name="Shi Q."/>
            <person name="Liu S."/>
            <person name="Cho W.K."/>
            <person name="Kim J.Y."/>
            <person name="Xu Y."/>
            <person name="Heller-Uszynska K."/>
            <person name="Miao H."/>
            <person name="Cheng Z."/>
            <person name="Zhang S."/>
            <person name="Wu J."/>
            <person name="Yang Y."/>
            <person name="Kang H."/>
            <person name="Li M."/>
            <person name="Liang H."/>
            <person name="Ren X."/>
            <person name="Shi Z."/>
            <person name="Wen M."/>
            <person name="Jian M."/>
            <person name="Yang H."/>
            <person name="Zhang G."/>
            <person name="Yang Z."/>
            <person name="Chen R."/>
            <person name="Liu S."/>
            <person name="Li J."/>
            <person name="Ma L."/>
            <person name="Liu H."/>
            <person name="Zhou Y."/>
            <person name="Zhao J."/>
            <person name="Fang X."/>
            <person name="Li G."/>
            <person name="Fang L."/>
            <person name="Li Y."/>
            <person name="Liu D."/>
            <person name="Zheng H."/>
            <person name="Zhang Y."/>
            <person name="Qin N."/>
            <person name="Li Z."/>
            <person name="Yang G."/>
            <person name="Yang S."/>
            <person name="Bolund L."/>
            <person name="Kristiansen K."/>
            <person name="Zheng H."/>
            <person name="Li S."/>
            <person name="Zhang X."/>
            <person name="Yang H."/>
            <person name="Wang J."/>
            <person name="Sun R."/>
            <person name="Zhang B."/>
            <person name="Jiang S."/>
            <person name="Wang J."/>
            <person name="Du Y."/>
            <person name="Li S."/>
        </authorList>
    </citation>
    <scope>NUCLEOTIDE SEQUENCE [LARGE SCALE GENOMIC DNA]</scope>
    <source>
        <strain evidence="3">cv. 9930</strain>
    </source>
</reference>
<dbReference type="PANTHER" id="PTHR37245:SF4">
    <property type="entry name" value="PAMP-INDUCED SECRETED PEPTIDE 1"/>
    <property type="match status" value="1"/>
</dbReference>
<dbReference type="AlphaFoldDB" id="A0A0A0KU27"/>
<evidence type="ECO:0000313" key="2">
    <source>
        <dbReference type="EMBL" id="KGN53008.1"/>
    </source>
</evidence>
<feature type="chain" id="PRO_5001965401" description="Transmembrane protein" evidence="1">
    <location>
        <begin position="29"/>
        <end position="74"/>
    </location>
</feature>
<feature type="signal peptide" evidence="1">
    <location>
        <begin position="1"/>
        <end position="28"/>
    </location>
</feature>
<gene>
    <name evidence="2" type="ORF">Csa_4G011070</name>
</gene>
<sequence length="74" mass="7823">MNFGKLSVLLIVLVVALTLLSNSSTVDAARVVPGDFASVNHLEMYPSAYEQAKHTVSCWLGRLSSGPSPKGPGH</sequence>
<dbReference type="EMBL" id="CM002925">
    <property type="protein sequence ID" value="KGN53008.1"/>
    <property type="molecule type" value="Genomic_DNA"/>
</dbReference>
<proteinExistence type="predicted"/>
<dbReference type="OMA" id="MNFPKMS"/>